<dbReference type="PANTHER" id="PTHR43415:SF3">
    <property type="entry name" value="GNAT-FAMILY ACETYLTRANSFERASE"/>
    <property type="match status" value="1"/>
</dbReference>
<evidence type="ECO:0000259" key="1">
    <source>
        <dbReference type="PROSITE" id="PS51186"/>
    </source>
</evidence>
<protein>
    <submittedName>
        <fullName evidence="2">RimJ/RimL family protein N-acetyltransferase</fullName>
    </submittedName>
</protein>
<accession>A0A369BGL0</accession>
<dbReference type="GO" id="GO:0016747">
    <property type="term" value="F:acyltransferase activity, transferring groups other than amino-acyl groups"/>
    <property type="evidence" value="ECO:0007669"/>
    <property type="project" value="InterPro"/>
</dbReference>
<name>A0A369BGL0_9BACL</name>
<dbReference type="EMBL" id="QPJW01000004">
    <property type="protein sequence ID" value="RCX19738.1"/>
    <property type="molecule type" value="Genomic_DNA"/>
</dbReference>
<dbReference type="Proteomes" id="UP000253090">
    <property type="component" value="Unassembled WGS sequence"/>
</dbReference>
<feature type="domain" description="N-acetyltransferase" evidence="1">
    <location>
        <begin position="3"/>
        <end position="168"/>
    </location>
</feature>
<dbReference type="SUPFAM" id="SSF55729">
    <property type="entry name" value="Acyl-CoA N-acyltransferases (Nat)"/>
    <property type="match status" value="1"/>
</dbReference>
<evidence type="ECO:0000313" key="2">
    <source>
        <dbReference type="EMBL" id="RCX19738.1"/>
    </source>
</evidence>
<comment type="caution">
    <text evidence="2">The sequence shown here is derived from an EMBL/GenBank/DDBJ whole genome shotgun (WGS) entry which is preliminary data.</text>
</comment>
<proteinExistence type="predicted"/>
<evidence type="ECO:0000313" key="3">
    <source>
        <dbReference type="Proteomes" id="UP000253090"/>
    </source>
</evidence>
<dbReference type="Gene3D" id="3.40.630.30">
    <property type="match status" value="1"/>
</dbReference>
<dbReference type="InterPro" id="IPR000182">
    <property type="entry name" value="GNAT_dom"/>
</dbReference>
<dbReference type="CDD" id="cd04301">
    <property type="entry name" value="NAT_SF"/>
    <property type="match status" value="1"/>
</dbReference>
<organism evidence="2 3">
    <name type="scientific">Fontibacillus phaseoli</name>
    <dbReference type="NCBI Taxonomy" id="1416533"/>
    <lineage>
        <taxon>Bacteria</taxon>
        <taxon>Bacillati</taxon>
        <taxon>Bacillota</taxon>
        <taxon>Bacilli</taxon>
        <taxon>Bacillales</taxon>
        <taxon>Paenibacillaceae</taxon>
        <taxon>Fontibacillus</taxon>
    </lineage>
</organism>
<gene>
    <name evidence="2" type="ORF">DFP94_104192</name>
</gene>
<dbReference type="PANTHER" id="PTHR43415">
    <property type="entry name" value="SPERMIDINE N(1)-ACETYLTRANSFERASE"/>
    <property type="match status" value="1"/>
</dbReference>
<reference evidence="2 3" key="1">
    <citation type="submission" date="2018-07" db="EMBL/GenBank/DDBJ databases">
        <title>Genomic Encyclopedia of Type Strains, Phase III (KMG-III): the genomes of soil and plant-associated and newly described type strains.</title>
        <authorList>
            <person name="Whitman W."/>
        </authorList>
    </citation>
    <scope>NUCLEOTIDE SEQUENCE [LARGE SCALE GENOMIC DNA]</scope>
    <source>
        <strain evidence="2 3">CECT 8333</strain>
    </source>
</reference>
<dbReference type="PROSITE" id="PS51186">
    <property type="entry name" value="GNAT"/>
    <property type="match status" value="1"/>
</dbReference>
<dbReference type="AlphaFoldDB" id="A0A369BGL0"/>
<dbReference type="Pfam" id="PF00583">
    <property type="entry name" value="Acetyltransf_1"/>
    <property type="match status" value="1"/>
</dbReference>
<sequence>MNVNIRNIREEDAEAFLELCLRLDRETEFMLLEPGERLTTPEEQRQKFAALLAADHSMIFVAEINGQLAGYLGAYGSSYQRNRHSVYLVLGILQAFSGKGVGTALFTELHRWAEARNLHRLELTVMAHNDAAIALYKKAGFEVEGIKKDSIRLGDRFVDELYMAKLLPS</sequence>
<dbReference type="RefSeq" id="WP_181873143.1">
    <property type="nucleotide sequence ID" value="NZ_QPJW01000004.1"/>
</dbReference>
<dbReference type="InterPro" id="IPR016181">
    <property type="entry name" value="Acyl_CoA_acyltransferase"/>
</dbReference>
<keyword evidence="2" id="KW-0808">Transferase</keyword>
<keyword evidence="3" id="KW-1185">Reference proteome</keyword>